<reference evidence="2" key="1">
    <citation type="journal article" date="2014" name="Proc. Natl. Acad. Sci. U.S.A.">
        <title>Extensive sampling of basidiomycete genomes demonstrates inadequacy of the white-rot/brown-rot paradigm for wood decay fungi.</title>
        <authorList>
            <person name="Riley R."/>
            <person name="Salamov A.A."/>
            <person name="Brown D.W."/>
            <person name="Nagy L.G."/>
            <person name="Floudas D."/>
            <person name="Held B.W."/>
            <person name="Levasseur A."/>
            <person name="Lombard V."/>
            <person name="Morin E."/>
            <person name="Otillar R."/>
            <person name="Lindquist E.A."/>
            <person name="Sun H."/>
            <person name="LaButti K.M."/>
            <person name="Schmutz J."/>
            <person name="Jabbour D."/>
            <person name="Luo H."/>
            <person name="Baker S.E."/>
            <person name="Pisabarro A.G."/>
            <person name="Walton J.D."/>
            <person name="Blanchette R.A."/>
            <person name="Henrissat B."/>
            <person name="Martin F."/>
            <person name="Cullen D."/>
            <person name="Hibbett D.S."/>
            <person name="Grigoriev I.V."/>
        </authorList>
    </citation>
    <scope>NUCLEOTIDE SEQUENCE [LARGE SCALE GENOMIC DNA]</scope>
    <source>
        <strain evidence="2">CBS 339.88</strain>
    </source>
</reference>
<dbReference type="HOGENOM" id="CLU_2004106_0_0_1"/>
<keyword evidence="2" id="KW-1185">Reference proteome</keyword>
<sequence>MAAVDIDINHVIDLPTIVAPTKVGTAVASHVLGVDQDHFVPIRTSLVVYGATSVASAASSTLTTNMLAFLLYYVSLPSPSVRPTYANLIIRSRSSSFGFPRLEFGGESSGLLSHVPLPRSARHI</sequence>
<organism evidence="1 2">
    <name type="scientific">Galerina marginata (strain CBS 339.88)</name>
    <dbReference type="NCBI Taxonomy" id="685588"/>
    <lineage>
        <taxon>Eukaryota</taxon>
        <taxon>Fungi</taxon>
        <taxon>Dikarya</taxon>
        <taxon>Basidiomycota</taxon>
        <taxon>Agaricomycotina</taxon>
        <taxon>Agaricomycetes</taxon>
        <taxon>Agaricomycetidae</taxon>
        <taxon>Agaricales</taxon>
        <taxon>Agaricineae</taxon>
        <taxon>Strophariaceae</taxon>
        <taxon>Galerina</taxon>
    </lineage>
</organism>
<evidence type="ECO:0000313" key="2">
    <source>
        <dbReference type="Proteomes" id="UP000027222"/>
    </source>
</evidence>
<dbReference type="AlphaFoldDB" id="A0A067SDS7"/>
<protein>
    <submittedName>
        <fullName evidence="1">Uncharacterized protein</fullName>
    </submittedName>
</protein>
<dbReference type="Proteomes" id="UP000027222">
    <property type="component" value="Unassembled WGS sequence"/>
</dbReference>
<accession>A0A067SDS7</accession>
<proteinExistence type="predicted"/>
<name>A0A067SDS7_GALM3</name>
<dbReference type="EMBL" id="KL142410">
    <property type="protein sequence ID" value="KDR68157.1"/>
    <property type="molecule type" value="Genomic_DNA"/>
</dbReference>
<evidence type="ECO:0000313" key="1">
    <source>
        <dbReference type="EMBL" id="KDR68157.1"/>
    </source>
</evidence>
<gene>
    <name evidence="1" type="ORF">GALMADRAFT_146639</name>
</gene>